<protein>
    <recommendedName>
        <fullName evidence="2">Helitron helicase-like domain-containing protein</fullName>
    </recommendedName>
</protein>
<reference evidence="3" key="1">
    <citation type="submission" date="2017-05" db="UniProtKB">
        <authorList>
            <consortium name="EnsemblMetazoa"/>
        </authorList>
    </citation>
    <scope>IDENTIFICATION</scope>
</reference>
<accession>A0A1X7TDY7</accession>
<feature type="compositionally biased region" description="Polar residues" evidence="1">
    <location>
        <begin position="123"/>
        <end position="133"/>
    </location>
</feature>
<feature type="domain" description="Helitron helicase-like" evidence="2">
    <location>
        <begin position="2"/>
        <end position="51"/>
    </location>
</feature>
<organism evidence="3">
    <name type="scientific">Amphimedon queenslandica</name>
    <name type="common">Sponge</name>
    <dbReference type="NCBI Taxonomy" id="400682"/>
    <lineage>
        <taxon>Eukaryota</taxon>
        <taxon>Metazoa</taxon>
        <taxon>Porifera</taxon>
        <taxon>Demospongiae</taxon>
        <taxon>Heteroscleromorpha</taxon>
        <taxon>Haplosclerida</taxon>
        <taxon>Niphatidae</taxon>
        <taxon>Amphimedon</taxon>
    </lineage>
</organism>
<dbReference type="EnsemblMetazoa" id="Aqu2.1.12564_001">
    <property type="protein sequence ID" value="Aqu2.1.12564_001"/>
    <property type="gene ID" value="Aqu2.1.12564"/>
</dbReference>
<dbReference type="Pfam" id="PF14214">
    <property type="entry name" value="Helitron_like_N"/>
    <property type="match status" value="1"/>
</dbReference>
<dbReference type="AlphaFoldDB" id="A0A1X7TDY7"/>
<sequence length="146" mass="16705">RNPITAARHFHYKLNCLFNDFLKSSANPLGVLQDYAVRVEFQLRGLSHAQCVLWIKDAPKFGVDPEEKVGEFNDKYNSCKMASEEGLLQKLVKELQTHHHSTYCNRSKKCRFNFPTMPSSRTLIASQSSSDNNVSDKVKKSLENVR</sequence>
<dbReference type="InterPro" id="IPR025476">
    <property type="entry name" value="Helitron_helicase-like"/>
</dbReference>
<name>A0A1X7TDY7_AMPQE</name>
<evidence type="ECO:0000313" key="3">
    <source>
        <dbReference type="EnsemblMetazoa" id="Aqu2.1.12564_001"/>
    </source>
</evidence>
<dbReference type="InParanoid" id="A0A1X7TDY7"/>
<evidence type="ECO:0000259" key="2">
    <source>
        <dbReference type="Pfam" id="PF14214"/>
    </source>
</evidence>
<feature type="region of interest" description="Disordered" evidence="1">
    <location>
        <begin position="123"/>
        <end position="146"/>
    </location>
</feature>
<proteinExistence type="predicted"/>
<feature type="compositionally biased region" description="Basic and acidic residues" evidence="1">
    <location>
        <begin position="134"/>
        <end position="146"/>
    </location>
</feature>
<evidence type="ECO:0000256" key="1">
    <source>
        <dbReference type="SAM" id="MobiDB-lite"/>
    </source>
</evidence>